<dbReference type="AlphaFoldDB" id="A0A813GKE9"/>
<sequence>MKPLAASPFGCPLQGSLGSEALPAPQTSTSTGLFQAKECKDALRPEKRVRFGMPSPTSQNLSSSWGRSAVPYDTSHSELFPLPQFGGDVVPATGSRSSKQRKLRRTAVAADVSSAISALNHTYGVSDSDFVSSRNGEPVLPSAAQLNVHRRLLSIVSADRPDSVPPPREAFHGLLGERADDYFASGTPVLPYSPADFALAGCENPISLESLMAPSASKVLSPLLLLQQLNVRDQTLKDSSVALYFDDVLKKDRRAYVDFIGRLRAARMVCVRGQRRERITPFFIGKKGKSTLRLLLDCRHSNMHFVPPPKTDMGLADALIRMELKDGDELYIAQADVLNCYCQISLPLWLVEYFGLDPLTHEECLLAGFPASELAGLRDFFPCMSVLPMGWAWSFWLVQHIHENICDQQSFPVGRRIVASWPVPALDGALALPYCDNLSVLGTSAAEVQAGLDVMCAGFTKAGFKLHDITGAERCATMLGASSDGVRGTVRGKPVKAWALKQAFIHVANARRVSGKQIEILLGLYVPHALFARSGLSVPRALYSFIRAHYESPVPLRPSAAFECMVIAGLLPILSANLRRPWSAIVTATDASEGGQGIVQRQLDLEAVTSMGRWG</sequence>
<accession>A0A813GKE9</accession>
<evidence type="ECO:0000313" key="1">
    <source>
        <dbReference type="EMBL" id="CAE8625457.1"/>
    </source>
</evidence>
<dbReference type="SUPFAM" id="SSF56672">
    <property type="entry name" value="DNA/RNA polymerases"/>
    <property type="match status" value="1"/>
</dbReference>
<gene>
    <name evidence="1" type="ORF">PGLA1383_LOCUS42450</name>
</gene>
<keyword evidence="2" id="KW-1185">Reference proteome</keyword>
<comment type="caution">
    <text evidence="1">The sequence shown here is derived from an EMBL/GenBank/DDBJ whole genome shotgun (WGS) entry which is preliminary data.</text>
</comment>
<protein>
    <recommendedName>
        <fullName evidence="3">Reverse transcriptase domain-containing protein</fullName>
    </recommendedName>
</protein>
<reference evidence="1" key="1">
    <citation type="submission" date="2021-02" db="EMBL/GenBank/DDBJ databases">
        <authorList>
            <person name="Dougan E. K."/>
            <person name="Rhodes N."/>
            <person name="Thang M."/>
            <person name="Chan C."/>
        </authorList>
    </citation>
    <scope>NUCLEOTIDE SEQUENCE</scope>
</reference>
<feature type="non-terminal residue" evidence="1">
    <location>
        <position position="615"/>
    </location>
</feature>
<evidence type="ECO:0008006" key="3">
    <source>
        <dbReference type="Google" id="ProtNLM"/>
    </source>
</evidence>
<organism evidence="1 2">
    <name type="scientific">Polarella glacialis</name>
    <name type="common">Dinoflagellate</name>
    <dbReference type="NCBI Taxonomy" id="89957"/>
    <lineage>
        <taxon>Eukaryota</taxon>
        <taxon>Sar</taxon>
        <taxon>Alveolata</taxon>
        <taxon>Dinophyceae</taxon>
        <taxon>Suessiales</taxon>
        <taxon>Suessiaceae</taxon>
        <taxon>Polarella</taxon>
    </lineage>
</organism>
<name>A0A813GKE9_POLGL</name>
<dbReference type="OMA" id="HIHENIC"/>
<dbReference type="EMBL" id="CAJNNV010028681">
    <property type="protein sequence ID" value="CAE8625457.1"/>
    <property type="molecule type" value="Genomic_DNA"/>
</dbReference>
<proteinExistence type="predicted"/>
<dbReference type="InterPro" id="IPR043502">
    <property type="entry name" value="DNA/RNA_pol_sf"/>
</dbReference>
<dbReference type="OrthoDB" id="414118at2759"/>
<dbReference type="Proteomes" id="UP000654075">
    <property type="component" value="Unassembled WGS sequence"/>
</dbReference>
<evidence type="ECO:0000313" key="2">
    <source>
        <dbReference type="Proteomes" id="UP000654075"/>
    </source>
</evidence>